<dbReference type="PROSITE" id="PS00617">
    <property type="entry name" value="RECF_1"/>
    <property type="match status" value="1"/>
</dbReference>
<dbReference type="SUPFAM" id="SSF52540">
    <property type="entry name" value="P-loop containing nucleoside triphosphate hydrolases"/>
    <property type="match status" value="1"/>
</dbReference>
<accession>A0A5M6CHP1</accession>
<sequence length="367" mass="43063">MWLSSLIVLNRNIPLPSLKKISLTQFRNFDFQSFQFNAKVTGITGLNGAGKTNLLDAIYYLCYTKSYFQGREINNVKYDTTGFRIEGEFENETIVCKWKEGKKSIEHDGIVYEKVTEHIGKYSSVMIAPDDIELINDGSELRRKFMDGLLSQSDSNYLEYLLLYQKILIQRNAYLKQTATPNISHDLLDVYDEQLAQYGSYLIQERKRLSLQLPHWVQEYYGILSNDAERVGLIYKNNAEPEDIKEALHKSRRRDLEYKRTLVGPHTDDWHFQIGDNPMKAHASQGQKKSFLISLKLAHIKWLELLNKRPFLLLDDIFEKLDRKRLLKLFEMLEQFKLSQIFLTHTSEADLLETLQQFYKDIQIIKL</sequence>
<dbReference type="GO" id="GO:0005737">
    <property type="term" value="C:cytoplasm"/>
    <property type="evidence" value="ECO:0007669"/>
    <property type="project" value="UniProtKB-SubCell"/>
</dbReference>
<dbReference type="GO" id="GO:0003697">
    <property type="term" value="F:single-stranded DNA binding"/>
    <property type="evidence" value="ECO:0007669"/>
    <property type="project" value="UniProtKB-UniRule"/>
</dbReference>
<dbReference type="PANTHER" id="PTHR32182">
    <property type="entry name" value="DNA REPLICATION AND REPAIR PROTEIN RECF"/>
    <property type="match status" value="1"/>
</dbReference>
<evidence type="ECO:0000256" key="7">
    <source>
        <dbReference type="ARBA" id="ARBA00022840"/>
    </source>
</evidence>
<keyword evidence="9" id="KW-0742">SOS response</keyword>
<evidence type="ECO:0000256" key="8">
    <source>
        <dbReference type="ARBA" id="ARBA00023125"/>
    </source>
</evidence>
<dbReference type="Pfam" id="PF02463">
    <property type="entry name" value="SMC_N"/>
    <property type="match status" value="1"/>
</dbReference>
<dbReference type="Gene3D" id="3.40.50.300">
    <property type="entry name" value="P-loop containing nucleotide triphosphate hydrolases"/>
    <property type="match status" value="1"/>
</dbReference>
<evidence type="ECO:0000256" key="9">
    <source>
        <dbReference type="HAMAP-Rule" id="MF_00365"/>
    </source>
</evidence>
<keyword evidence="6 9" id="KW-0547">Nucleotide-binding</keyword>
<dbReference type="InterPro" id="IPR027417">
    <property type="entry name" value="P-loop_NTPase"/>
</dbReference>
<feature type="domain" description="RecF/RecN/SMC N-terminal" evidence="10">
    <location>
        <begin position="18"/>
        <end position="358"/>
    </location>
</feature>
<keyword evidence="4 9" id="KW-0963">Cytoplasm</keyword>
<evidence type="ECO:0000256" key="5">
    <source>
        <dbReference type="ARBA" id="ARBA00022705"/>
    </source>
</evidence>
<comment type="caution">
    <text evidence="11">The sequence shown here is derived from an EMBL/GenBank/DDBJ whole genome shotgun (WGS) entry which is preliminary data.</text>
</comment>
<keyword evidence="9" id="KW-0234">DNA repair</keyword>
<dbReference type="EMBL" id="VWSH01000002">
    <property type="protein sequence ID" value="KAA5534684.1"/>
    <property type="molecule type" value="Genomic_DNA"/>
</dbReference>
<feature type="binding site" evidence="9">
    <location>
        <begin position="45"/>
        <end position="52"/>
    </location>
    <ligand>
        <name>ATP</name>
        <dbReference type="ChEBI" id="CHEBI:30616"/>
    </ligand>
</feature>
<evidence type="ECO:0000256" key="4">
    <source>
        <dbReference type="ARBA" id="ARBA00022490"/>
    </source>
</evidence>
<organism evidence="11 12">
    <name type="scientific">Taibaiella lutea</name>
    <dbReference type="NCBI Taxonomy" id="2608001"/>
    <lineage>
        <taxon>Bacteria</taxon>
        <taxon>Pseudomonadati</taxon>
        <taxon>Bacteroidota</taxon>
        <taxon>Chitinophagia</taxon>
        <taxon>Chitinophagales</taxon>
        <taxon>Chitinophagaceae</taxon>
        <taxon>Taibaiella</taxon>
    </lineage>
</organism>
<evidence type="ECO:0000313" key="12">
    <source>
        <dbReference type="Proteomes" id="UP000323632"/>
    </source>
</evidence>
<dbReference type="InterPro" id="IPR018078">
    <property type="entry name" value="DNA-binding_RecF_CS"/>
</dbReference>
<gene>
    <name evidence="9" type="primary">recF</name>
    <name evidence="11" type="ORF">F0919_08705</name>
</gene>
<evidence type="ECO:0000256" key="2">
    <source>
        <dbReference type="ARBA" id="ARBA00008016"/>
    </source>
</evidence>
<dbReference type="InterPro" id="IPR003395">
    <property type="entry name" value="RecF/RecN/SMC_N"/>
</dbReference>
<dbReference type="HAMAP" id="MF_00365">
    <property type="entry name" value="RecF"/>
    <property type="match status" value="1"/>
</dbReference>
<dbReference type="InterPro" id="IPR001238">
    <property type="entry name" value="DNA-binding_RecF"/>
</dbReference>
<comment type="function">
    <text evidence="9">The RecF protein is involved in DNA metabolism; it is required for DNA replication and normal SOS inducibility. RecF binds preferentially to single-stranded, linear DNA. It also seems to bind ATP.</text>
</comment>
<comment type="similarity">
    <text evidence="2 9">Belongs to the RecF family.</text>
</comment>
<dbReference type="GO" id="GO:0006302">
    <property type="term" value="P:double-strand break repair"/>
    <property type="evidence" value="ECO:0007669"/>
    <property type="project" value="TreeGrafter"/>
</dbReference>
<dbReference type="Gene3D" id="1.20.1050.90">
    <property type="entry name" value="RecF/RecN/SMC, N-terminal domain"/>
    <property type="match status" value="1"/>
</dbReference>
<dbReference type="GO" id="GO:0000731">
    <property type="term" value="P:DNA synthesis involved in DNA repair"/>
    <property type="evidence" value="ECO:0007669"/>
    <property type="project" value="TreeGrafter"/>
</dbReference>
<dbReference type="PANTHER" id="PTHR32182:SF0">
    <property type="entry name" value="DNA REPLICATION AND REPAIR PROTEIN RECF"/>
    <property type="match status" value="1"/>
</dbReference>
<dbReference type="Proteomes" id="UP000323632">
    <property type="component" value="Unassembled WGS sequence"/>
</dbReference>
<comment type="subcellular location">
    <subcellularLocation>
        <location evidence="1 9">Cytoplasm</location>
    </subcellularLocation>
</comment>
<dbReference type="InterPro" id="IPR042174">
    <property type="entry name" value="RecF_2"/>
</dbReference>
<evidence type="ECO:0000256" key="3">
    <source>
        <dbReference type="ARBA" id="ARBA00020170"/>
    </source>
</evidence>
<evidence type="ECO:0000259" key="10">
    <source>
        <dbReference type="Pfam" id="PF02463"/>
    </source>
</evidence>
<dbReference type="GO" id="GO:0005524">
    <property type="term" value="F:ATP binding"/>
    <property type="evidence" value="ECO:0007669"/>
    <property type="project" value="UniProtKB-UniRule"/>
</dbReference>
<dbReference type="NCBIfam" id="TIGR00611">
    <property type="entry name" value="recf"/>
    <property type="match status" value="1"/>
</dbReference>
<evidence type="ECO:0000256" key="6">
    <source>
        <dbReference type="ARBA" id="ARBA00022741"/>
    </source>
</evidence>
<name>A0A5M6CHP1_9BACT</name>
<dbReference type="GO" id="GO:0009432">
    <property type="term" value="P:SOS response"/>
    <property type="evidence" value="ECO:0007669"/>
    <property type="project" value="UniProtKB-UniRule"/>
</dbReference>
<keyword evidence="8 9" id="KW-0238">DNA-binding</keyword>
<proteinExistence type="inferred from homology"/>
<keyword evidence="12" id="KW-1185">Reference proteome</keyword>
<keyword evidence="7 9" id="KW-0067">ATP-binding</keyword>
<evidence type="ECO:0000313" key="11">
    <source>
        <dbReference type="EMBL" id="KAA5534684.1"/>
    </source>
</evidence>
<keyword evidence="9" id="KW-0227">DNA damage</keyword>
<dbReference type="AlphaFoldDB" id="A0A5M6CHP1"/>
<evidence type="ECO:0000256" key="1">
    <source>
        <dbReference type="ARBA" id="ARBA00004496"/>
    </source>
</evidence>
<protein>
    <recommendedName>
        <fullName evidence="3 9">DNA replication and repair protein RecF</fullName>
    </recommendedName>
</protein>
<keyword evidence="5 9" id="KW-0235">DNA replication</keyword>
<reference evidence="11 12" key="1">
    <citation type="submission" date="2019-09" db="EMBL/GenBank/DDBJ databases">
        <title>Genome sequence and assembly of Taibaiella sp.</title>
        <authorList>
            <person name="Chhetri G."/>
        </authorList>
    </citation>
    <scope>NUCLEOTIDE SEQUENCE [LARGE SCALE GENOMIC DNA]</scope>
    <source>
        <strain evidence="11 12">KVB11</strain>
    </source>
</reference>
<dbReference type="GO" id="GO:0006260">
    <property type="term" value="P:DNA replication"/>
    <property type="evidence" value="ECO:0007669"/>
    <property type="project" value="UniProtKB-UniRule"/>
</dbReference>